<keyword evidence="4 7" id="KW-1133">Transmembrane helix</keyword>
<keyword evidence="3 7" id="KW-0812">Transmembrane</keyword>
<evidence type="ECO:0000256" key="4">
    <source>
        <dbReference type="ARBA" id="ARBA00022989"/>
    </source>
</evidence>
<evidence type="ECO:0000313" key="10">
    <source>
        <dbReference type="RefSeq" id="XP_018336226.1"/>
    </source>
</evidence>
<dbReference type="Proteomes" id="UP000192223">
    <property type="component" value="Unplaced"/>
</dbReference>
<gene>
    <name evidence="10" type="primary">LOC108744805</name>
</gene>
<evidence type="ECO:0000256" key="1">
    <source>
        <dbReference type="ARBA" id="ARBA00004141"/>
    </source>
</evidence>
<evidence type="ECO:0000256" key="7">
    <source>
        <dbReference type="RuleBase" id="RU079119"/>
    </source>
</evidence>
<dbReference type="PROSITE" id="PS50216">
    <property type="entry name" value="DHHC"/>
    <property type="match status" value="1"/>
</dbReference>
<comment type="similarity">
    <text evidence="7">Belongs to the DHHC palmitoyltransferase family.</text>
</comment>
<feature type="transmembrane region" description="Helical" evidence="7">
    <location>
        <begin position="185"/>
        <end position="204"/>
    </location>
</feature>
<reference evidence="10" key="1">
    <citation type="submission" date="2025-08" db="UniProtKB">
        <authorList>
            <consortium name="RefSeq"/>
        </authorList>
    </citation>
    <scope>IDENTIFICATION</scope>
    <source>
        <tissue evidence="10">Entire body</tissue>
    </source>
</reference>
<dbReference type="GeneID" id="108744805"/>
<dbReference type="CTD" id="34503"/>
<evidence type="ECO:0000256" key="5">
    <source>
        <dbReference type="ARBA" id="ARBA00023136"/>
    </source>
</evidence>
<dbReference type="AlphaFoldDB" id="A0A1W4XJD3"/>
<dbReference type="GO" id="GO:0019706">
    <property type="term" value="F:protein-cysteine S-palmitoyltransferase activity"/>
    <property type="evidence" value="ECO:0007669"/>
    <property type="project" value="UniProtKB-EC"/>
</dbReference>
<dbReference type="GO" id="GO:0016020">
    <property type="term" value="C:membrane"/>
    <property type="evidence" value="ECO:0007669"/>
    <property type="project" value="UniProtKB-SubCell"/>
</dbReference>
<dbReference type="OrthoDB" id="331948at2759"/>
<dbReference type="PANTHER" id="PTHR12246">
    <property type="entry name" value="PALMITOYLTRANSFERASE ZDHHC16"/>
    <property type="match status" value="1"/>
</dbReference>
<evidence type="ECO:0000256" key="3">
    <source>
        <dbReference type="ARBA" id="ARBA00022692"/>
    </source>
</evidence>
<evidence type="ECO:0000313" key="9">
    <source>
        <dbReference type="Proteomes" id="UP000192223"/>
    </source>
</evidence>
<name>A0A1W4XJD3_AGRPL</name>
<keyword evidence="2 7" id="KW-0808">Transferase</keyword>
<proteinExistence type="inferred from homology"/>
<dbReference type="Pfam" id="PF01529">
    <property type="entry name" value="DHHC"/>
    <property type="match status" value="1"/>
</dbReference>
<keyword evidence="9" id="KW-1185">Reference proteome</keyword>
<dbReference type="FunCoup" id="A0A1W4XJD3">
    <property type="interactions" value="244"/>
</dbReference>
<accession>A0A1W4XJD3</accession>
<protein>
    <recommendedName>
        <fullName evidence="7">Palmitoyltransferase</fullName>
        <ecNumber evidence="7">2.3.1.225</ecNumber>
    </recommendedName>
</protein>
<dbReference type="InParanoid" id="A0A1W4XJD3"/>
<dbReference type="STRING" id="224129.A0A1W4XJD3"/>
<keyword evidence="6 7" id="KW-0012">Acyltransferase</keyword>
<feature type="transmembrane region" description="Helical" evidence="7">
    <location>
        <begin position="145"/>
        <end position="165"/>
    </location>
</feature>
<comment type="subcellular location">
    <subcellularLocation>
        <location evidence="1">Membrane</location>
        <topology evidence="1">Multi-pass membrane protein</topology>
    </subcellularLocation>
</comment>
<keyword evidence="5 7" id="KW-0472">Membrane</keyword>
<evidence type="ECO:0000259" key="8">
    <source>
        <dbReference type="Pfam" id="PF01529"/>
    </source>
</evidence>
<feature type="domain" description="Palmitoyltransferase DHHC" evidence="8">
    <location>
        <begin position="97"/>
        <end position="222"/>
    </location>
</feature>
<sequence>MVFLKDPCGIACLSFTYVAILYADFVVVRWIIIETMSDSSWGSFNIVLFNVILSLLLVSHFRAVFSDPGIVPLPRNRLDFSDIYSTQKNDCGHTGWTVCTKCETYRPPRAYHCCICKRCIRRMDHHCPWINNCVGERNQKYFMQFLLYVGLLCLYTFVLLAFSWTTECKVCGISILDRQARMMHSIILLLECILFGLFVLIILINQVQAIFEDETGVEQTQNMGNYRPRKPRLALLSDVCGRQYPILWLFPCTSVSKKFDTPLIDYHV</sequence>
<dbReference type="KEGG" id="apln:108744805"/>
<evidence type="ECO:0000256" key="6">
    <source>
        <dbReference type="ARBA" id="ARBA00023315"/>
    </source>
</evidence>
<comment type="domain">
    <text evidence="7">The DHHC domain is required for palmitoyltransferase activity.</text>
</comment>
<comment type="catalytic activity">
    <reaction evidence="7">
        <text>L-cysteinyl-[protein] + hexadecanoyl-CoA = S-hexadecanoyl-L-cysteinyl-[protein] + CoA</text>
        <dbReference type="Rhea" id="RHEA:36683"/>
        <dbReference type="Rhea" id="RHEA-COMP:10131"/>
        <dbReference type="Rhea" id="RHEA-COMP:11032"/>
        <dbReference type="ChEBI" id="CHEBI:29950"/>
        <dbReference type="ChEBI" id="CHEBI:57287"/>
        <dbReference type="ChEBI" id="CHEBI:57379"/>
        <dbReference type="ChEBI" id="CHEBI:74151"/>
        <dbReference type="EC" id="2.3.1.225"/>
    </reaction>
</comment>
<dbReference type="RefSeq" id="XP_018336226.1">
    <property type="nucleotide sequence ID" value="XM_018480724.2"/>
</dbReference>
<feature type="transmembrane region" description="Helical" evidence="7">
    <location>
        <begin position="44"/>
        <end position="65"/>
    </location>
</feature>
<feature type="transmembrane region" description="Helical" evidence="7">
    <location>
        <begin position="12"/>
        <end position="32"/>
    </location>
</feature>
<dbReference type="EC" id="2.3.1.225" evidence="7"/>
<dbReference type="InterPro" id="IPR001594">
    <property type="entry name" value="Palmitoyltrfase_DHHC"/>
</dbReference>
<dbReference type="InterPro" id="IPR039859">
    <property type="entry name" value="PFA4/ZDH16/20/ERF2-like"/>
</dbReference>
<evidence type="ECO:0000256" key="2">
    <source>
        <dbReference type="ARBA" id="ARBA00022679"/>
    </source>
</evidence>
<organism evidence="9 10">
    <name type="scientific">Agrilus planipennis</name>
    <name type="common">Emerald ash borer</name>
    <name type="synonym">Agrilus marcopoli</name>
    <dbReference type="NCBI Taxonomy" id="224129"/>
    <lineage>
        <taxon>Eukaryota</taxon>
        <taxon>Metazoa</taxon>
        <taxon>Ecdysozoa</taxon>
        <taxon>Arthropoda</taxon>
        <taxon>Hexapoda</taxon>
        <taxon>Insecta</taxon>
        <taxon>Pterygota</taxon>
        <taxon>Neoptera</taxon>
        <taxon>Endopterygota</taxon>
        <taxon>Coleoptera</taxon>
        <taxon>Polyphaga</taxon>
        <taxon>Elateriformia</taxon>
        <taxon>Buprestoidea</taxon>
        <taxon>Buprestidae</taxon>
        <taxon>Agrilinae</taxon>
        <taxon>Agrilus</taxon>
    </lineage>
</organism>